<feature type="transmembrane region" description="Helical" evidence="9">
    <location>
        <begin position="95"/>
        <end position="117"/>
    </location>
</feature>
<comment type="caution">
    <text evidence="11">The sequence shown here is derived from an EMBL/GenBank/DDBJ whole genome shotgun (WGS) entry which is preliminary data.</text>
</comment>
<keyword evidence="5" id="KW-0297">G-protein coupled receptor</keyword>
<dbReference type="Proteomes" id="UP000324222">
    <property type="component" value="Unassembled WGS sequence"/>
</dbReference>
<dbReference type="SUPFAM" id="SSF81321">
    <property type="entry name" value="Family A G protein-coupled receptor-like"/>
    <property type="match status" value="1"/>
</dbReference>
<dbReference type="PROSITE" id="PS50262">
    <property type="entry name" value="G_PROTEIN_RECEP_F1_2"/>
    <property type="match status" value="1"/>
</dbReference>
<keyword evidence="12" id="KW-1185">Reference proteome</keyword>
<evidence type="ECO:0000256" key="2">
    <source>
        <dbReference type="ARBA" id="ARBA00022475"/>
    </source>
</evidence>
<evidence type="ECO:0000256" key="5">
    <source>
        <dbReference type="ARBA" id="ARBA00023040"/>
    </source>
</evidence>
<keyword evidence="7" id="KW-0675">Receptor</keyword>
<dbReference type="GO" id="GO:0005886">
    <property type="term" value="C:plasma membrane"/>
    <property type="evidence" value="ECO:0007669"/>
    <property type="project" value="UniProtKB-SubCell"/>
</dbReference>
<dbReference type="PANTHER" id="PTHR24228">
    <property type="entry name" value="B2 BRADYKININ RECEPTOR/ANGIOTENSIN II RECEPTOR"/>
    <property type="match status" value="1"/>
</dbReference>
<dbReference type="Gene3D" id="1.20.1070.10">
    <property type="entry name" value="Rhodopsin 7-helix transmembrane proteins"/>
    <property type="match status" value="1"/>
</dbReference>
<sequence>MKQSQPFIFPCHTNRYTHRQHTYEFDNTTFKCDMKAGPSKMIFYTLETPLPCLLMLMGTASIIYQVWSNKRRLLAAHMPQDLVEMRNRSTWRSTALVLCLLTMFLLCVIPNAVYNIVSITCRTEEDVVAMVTFMIYWIQYGINFILYAAGNRNFRQAYIQFLQAVSETLCSCCHPSSQSPLSSRVLSSHNAGIMTGGVSCRSIPVVRVEDVSEVTPSTSQFCEDVWNSPRNHLVSFLTPKCLKPIPFSSSSSSSSLSPLTSSRTVSLSSSSSWESSSTLVSCVSLNSSLSLTQDTGTNPGIEQGGSLS</sequence>
<feature type="domain" description="G-protein coupled receptors family 1 profile" evidence="10">
    <location>
        <begin position="1"/>
        <end position="147"/>
    </location>
</feature>
<keyword evidence="3 9" id="KW-0812">Transmembrane</keyword>
<protein>
    <recommendedName>
        <fullName evidence="10">G-protein coupled receptors family 1 profile domain-containing protein</fullName>
    </recommendedName>
</protein>
<dbReference type="OrthoDB" id="9881476at2759"/>
<evidence type="ECO:0000259" key="10">
    <source>
        <dbReference type="PROSITE" id="PS50262"/>
    </source>
</evidence>
<evidence type="ECO:0000256" key="4">
    <source>
        <dbReference type="ARBA" id="ARBA00022989"/>
    </source>
</evidence>
<dbReference type="GO" id="GO:0004930">
    <property type="term" value="F:G protein-coupled receptor activity"/>
    <property type="evidence" value="ECO:0007669"/>
    <property type="project" value="UniProtKB-KW"/>
</dbReference>
<organism evidence="11 12">
    <name type="scientific">Portunus trituberculatus</name>
    <name type="common">Swimming crab</name>
    <name type="synonym">Neptunus trituberculatus</name>
    <dbReference type="NCBI Taxonomy" id="210409"/>
    <lineage>
        <taxon>Eukaryota</taxon>
        <taxon>Metazoa</taxon>
        <taxon>Ecdysozoa</taxon>
        <taxon>Arthropoda</taxon>
        <taxon>Crustacea</taxon>
        <taxon>Multicrustacea</taxon>
        <taxon>Malacostraca</taxon>
        <taxon>Eumalacostraca</taxon>
        <taxon>Eucarida</taxon>
        <taxon>Decapoda</taxon>
        <taxon>Pleocyemata</taxon>
        <taxon>Brachyura</taxon>
        <taxon>Eubrachyura</taxon>
        <taxon>Portunoidea</taxon>
        <taxon>Portunidae</taxon>
        <taxon>Portuninae</taxon>
        <taxon>Portunus</taxon>
    </lineage>
</organism>
<evidence type="ECO:0000256" key="6">
    <source>
        <dbReference type="ARBA" id="ARBA00023136"/>
    </source>
</evidence>
<dbReference type="InterPro" id="IPR017452">
    <property type="entry name" value="GPCR_Rhodpsn_7TM"/>
</dbReference>
<evidence type="ECO:0000256" key="1">
    <source>
        <dbReference type="ARBA" id="ARBA00004651"/>
    </source>
</evidence>
<dbReference type="EMBL" id="VSRR010002093">
    <property type="protein sequence ID" value="MPC29567.1"/>
    <property type="molecule type" value="Genomic_DNA"/>
</dbReference>
<accession>A0A5B7E889</accession>
<feature type="transmembrane region" description="Helical" evidence="9">
    <location>
        <begin position="129"/>
        <end position="149"/>
    </location>
</feature>
<dbReference type="PANTHER" id="PTHR24228:SF59">
    <property type="entry name" value="NEUROPEPTIDE RECEPTOR 15"/>
    <property type="match status" value="1"/>
</dbReference>
<comment type="subcellular location">
    <subcellularLocation>
        <location evidence="1">Cell membrane</location>
        <topology evidence="1">Multi-pass membrane protein</topology>
    </subcellularLocation>
</comment>
<name>A0A5B7E889_PORTR</name>
<evidence type="ECO:0000256" key="9">
    <source>
        <dbReference type="SAM" id="Phobius"/>
    </source>
</evidence>
<keyword evidence="8" id="KW-0807">Transducer</keyword>
<reference evidence="11 12" key="1">
    <citation type="submission" date="2019-05" db="EMBL/GenBank/DDBJ databases">
        <title>Another draft genome of Portunus trituberculatus and its Hox gene families provides insights of decapod evolution.</title>
        <authorList>
            <person name="Jeong J.-H."/>
            <person name="Song I."/>
            <person name="Kim S."/>
            <person name="Choi T."/>
            <person name="Kim D."/>
            <person name="Ryu S."/>
            <person name="Kim W."/>
        </authorList>
    </citation>
    <scope>NUCLEOTIDE SEQUENCE [LARGE SCALE GENOMIC DNA]</scope>
    <source>
        <tissue evidence="11">Muscle</tissue>
    </source>
</reference>
<evidence type="ECO:0000313" key="12">
    <source>
        <dbReference type="Proteomes" id="UP000324222"/>
    </source>
</evidence>
<evidence type="ECO:0000256" key="7">
    <source>
        <dbReference type="ARBA" id="ARBA00023170"/>
    </source>
</evidence>
<proteinExistence type="predicted"/>
<dbReference type="AlphaFoldDB" id="A0A5B7E889"/>
<feature type="transmembrane region" description="Helical" evidence="9">
    <location>
        <begin position="48"/>
        <end position="67"/>
    </location>
</feature>
<evidence type="ECO:0000256" key="8">
    <source>
        <dbReference type="ARBA" id="ARBA00023224"/>
    </source>
</evidence>
<evidence type="ECO:0000256" key="3">
    <source>
        <dbReference type="ARBA" id="ARBA00022692"/>
    </source>
</evidence>
<keyword evidence="4 9" id="KW-1133">Transmembrane helix</keyword>
<keyword evidence="6 9" id="KW-0472">Membrane</keyword>
<keyword evidence="2" id="KW-1003">Cell membrane</keyword>
<evidence type="ECO:0000313" key="11">
    <source>
        <dbReference type="EMBL" id="MPC29567.1"/>
    </source>
</evidence>
<gene>
    <name evidence="11" type="ORF">E2C01_022807</name>
</gene>